<gene>
    <name evidence="1" type="ORF">O6P43_017189</name>
</gene>
<proteinExistence type="predicted"/>
<evidence type="ECO:0000313" key="1">
    <source>
        <dbReference type="EMBL" id="KAJ7961893.1"/>
    </source>
</evidence>
<accession>A0AAD7LPM7</accession>
<comment type="caution">
    <text evidence="1">The sequence shown here is derived from an EMBL/GenBank/DDBJ whole genome shotgun (WGS) entry which is preliminary data.</text>
</comment>
<dbReference type="Proteomes" id="UP001163823">
    <property type="component" value="Chromosome 7"/>
</dbReference>
<dbReference type="AlphaFoldDB" id="A0AAD7LPM7"/>
<reference evidence="1" key="1">
    <citation type="journal article" date="2023" name="Science">
        <title>Elucidation of the pathway for biosynthesis of saponin adjuvants from the soapbark tree.</title>
        <authorList>
            <person name="Reed J."/>
            <person name="Orme A."/>
            <person name="El-Demerdash A."/>
            <person name="Owen C."/>
            <person name="Martin L.B.B."/>
            <person name="Misra R.C."/>
            <person name="Kikuchi S."/>
            <person name="Rejzek M."/>
            <person name="Martin A.C."/>
            <person name="Harkess A."/>
            <person name="Leebens-Mack J."/>
            <person name="Louveau T."/>
            <person name="Stephenson M.J."/>
            <person name="Osbourn A."/>
        </authorList>
    </citation>
    <scope>NUCLEOTIDE SEQUENCE</scope>
    <source>
        <strain evidence="1">S10</strain>
    </source>
</reference>
<name>A0AAD7LPM7_QUISA</name>
<sequence>MHSLTRTLAISVPHIVATILIGHSLCSSSNIALFIGPSFVFSIDQSSHRIFVQHSTASCPSLSKSRSNGRNMD</sequence>
<evidence type="ECO:0000313" key="2">
    <source>
        <dbReference type="Proteomes" id="UP001163823"/>
    </source>
</evidence>
<dbReference type="EMBL" id="JARAOO010000007">
    <property type="protein sequence ID" value="KAJ7961893.1"/>
    <property type="molecule type" value="Genomic_DNA"/>
</dbReference>
<organism evidence="1 2">
    <name type="scientific">Quillaja saponaria</name>
    <name type="common">Soap bark tree</name>
    <dbReference type="NCBI Taxonomy" id="32244"/>
    <lineage>
        <taxon>Eukaryota</taxon>
        <taxon>Viridiplantae</taxon>
        <taxon>Streptophyta</taxon>
        <taxon>Embryophyta</taxon>
        <taxon>Tracheophyta</taxon>
        <taxon>Spermatophyta</taxon>
        <taxon>Magnoliopsida</taxon>
        <taxon>eudicotyledons</taxon>
        <taxon>Gunneridae</taxon>
        <taxon>Pentapetalae</taxon>
        <taxon>rosids</taxon>
        <taxon>fabids</taxon>
        <taxon>Fabales</taxon>
        <taxon>Quillajaceae</taxon>
        <taxon>Quillaja</taxon>
    </lineage>
</organism>
<dbReference type="KEGG" id="qsa:O6P43_017189"/>
<protein>
    <submittedName>
        <fullName evidence="1">Uncharacterized protein</fullName>
    </submittedName>
</protein>
<keyword evidence="2" id="KW-1185">Reference proteome</keyword>